<comment type="caution">
    <text evidence="2">The sequence shown here is derived from an EMBL/GenBank/DDBJ whole genome shotgun (WGS) entry which is preliminary data.</text>
</comment>
<gene>
    <name evidence="2" type="ORF">GCM10009807_31950</name>
</gene>
<dbReference type="Pfam" id="PF01966">
    <property type="entry name" value="HD"/>
    <property type="match status" value="1"/>
</dbReference>
<proteinExistence type="predicted"/>
<organism evidence="2 3">
    <name type="scientific">Microbacterium lacus</name>
    <dbReference type="NCBI Taxonomy" id="415217"/>
    <lineage>
        <taxon>Bacteria</taxon>
        <taxon>Bacillati</taxon>
        <taxon>Actinomycetota</taxon>
        <taxon>Actinomycetes</taxon>
        <taxon>Micrococcales</taxon>
        <taxon>Microbacteriaceae</taxon>
        <taxon>Microbacterium</taxon>
    </lineage>
</organism>
<reference evidence="2 3" key="1">
    <citation type="journal article" date="2019" name="Int. J. Syst. Evol. Microbiol.">
        <title>The Global Catalogue of Microorganisms (GCM) 10K type strain sequencing project: providing services to taxonomists for standard genome sequencing and annotation.</title>
        <authorList>
            <consortium name="The Broad Institute Genomics Platform"/>
            <consortium name="The Broad Institute Genome Sequencing Center for Infectious Disease"/>
            <person name="Wu L."/>
            <person name="Ma J."/>
        </authorList>
    </citation>
    <scope>NUCLEOTIDE SEQUENCE [LARGE SCALE GENOMIC DNA]</scope>
    <source>
        <strain evidence="2 3">JCM 15575</strain>
    </source>
</reference>
<name>A0ABN2HCW6_9MICO</name>
<keyword evidence="3" id="KW-1185">Reference proteome</keyword>
<sequence length="225" mass="24127">MSSPTSTRLNRDIRAHIPPASDVPGVISLREADAAVWRLAAPHLAVRNNDSHTLYAYGIARALLPLVPDADPDVVLPAILLHDTGWSTVSEALILEAIAPGGGRPDLVRRHEVEGARIASSVLSELGRPAELVARAVEIIDGHDSRSVALSPSDAVVKDADKVWRVTPHGVDIVCGWFDLTREESLRITSLRVQGSLFTEPARAMARGFAAIGSIDVAPERQGLR</sequence>
<protein>
    <recommendedName>
        <fullName evidence="1">HD domain-containing protein</fullName>
    </recommendedName>
</protein>
<feature type="domain" description="HD" evidence="1">
    <location>
        <begin position="51"/>
        <end position="163"/>
    </location>
</feature>
<dbReference type="InterPro" id="IPR006674">
    <property type="entry name" value="HD_domain"/>
</dbReference>
<accession>A0ABN2HCW6</accession>
<dbReference type="Proteomes" id="UP001500596">
    <property type="component" value="Unassembled WGS sequence"/>
</dbReference>
<evidence type="ECO:0000259" key="1">
    <source>
        <dbReference type="Pfam" id="PF01966"/>
    </source>
</evidence>
<dbReference type="Gene3D" id="1.10.3210.10">
    <property type="entry name" value="Hypothetical protein af1432"/>
    <property type="match status" value="1"/>
</dbReference>
<dbReference type="RefSeq" id="WP_344056004.1">
    <property type="nucleotide sequence ID" value="NZ_BAAAPK010000002.1"/>
</dbReference>
<evidence type="ECO:0000313" key="2">
    <source>
        <dbReference type="EMBL" id="GAA1685781.1"/>
    </source>
</evidence>
<dbReference type="SUPFAM" id="SSF109604">
    <property type="entry name" value="HD-domain/PDEase-like"/>
    <property type="match status" value="1"/>
</dbReference>
<dbReference type="CDD" id="cd00077">
    <property type="entry name" value="HDc"/>
    <property type="match status" value="1"/>
</dbReference>
<evidence type="ECO:0000313" key="3">
    <source>
        <dbReference type="Proteomes" id="UP001500596"/>
    </source>
</evidence>
<dbReference type="EMBL" id="BAAAPK010000002">
    <property type="protein sequence ID" value="GAA1685781.1"/>
    <property type="molecule type" value="Genomic_DNA"/>
</dbReference>
<dbReference type="InterPro" id="IPR003607">
    <property type="entry name" value="HD/PDEase_dom"/>
</dbReference>